<reference evidence="3 4" key="1">
    <citation type="submission" date="2013-08" db="EMBL/GenBank/DDBJ databases">
        <title>The genome sequence of Skermanella stibiiresistens.</title>
        <authorList>
            <person name="Zhu W."/>
            <person name="Wang G."/>
        </authorList>
    </citation>
    <scope>NUCLEOTIDE SEQUENCE [LARGE SCALE GENOMIC DNA]</scope>
    <source>
        <strain evidence="3 4">SB22</strain>
    </source>
</reference>
<comment type="caution">
    <text evidence="3">The sequence shown here is derived from an EMBL/GenBank/DDBJ whole genome shotgun (WGS) entry which is preliminary data.</text>
</comment>
<dbReference type="OrthoDB" id="5297316at2"/>
<organism evidence="3 4">
    <name type="scientific">Skermanella stibiiresistens SB22</name>
    <dbReference type="NCBI Taxonomy" id="1385369"/>
    <lineage>
        <taxon>Bacteria</taxon>
        <taxon>Pseudomonadati</taxon>
        <taxon>Pseudomonadota</taxon>
        <taxon>Alphaproteobacteria</taxon>
        <taxon>Rhodospirillales</taxon>
        <taxon>Azospirillaceae</taxon>
        <taxon>Skermanella</taxon>
    </lineage>
</organism>
<keyword evidence="2" id="KW-0535">Nitrogen fixation</keyword>
<keyword evidence="4" id="KW-1185">Reference proteome</keyword>
<comment type="similarity">
    <text evidence="1">Belongs to the NifZ family.</text>
</comment>
<proteinExistence type="inferred from homology"/>
<gene>
    <name evidence="3" type="ORF">N825_07050</name>
</gene>
<dbReference type="RefSeq" id="WP_084164827.1">
    <property type="nucleotide sequence ID" value="NZ_AVFL01000012.1"/>
</dbReference>
<name>W9H037_9PROT</name>
<evidence type="ECO:0000313" key="3">
    <source>
        <dbReference type="EMBL" id="EWY39434.1"/>
    </source>
</evidence>
<dbReference type="EMBL" id="AVFL01000012">
    <property type="protein sequence ID" value="EWY39434.1"/>
    <property type="molecule type" value="Genomic_DNA"/>
</dbReference>
<protein>
    <submittedName>
        <fullName evidence="3">NifZ family protein</fullName>
    </submittedName>
</protein>
<dbReference type="AlphaFoldDB" id="W9H037"/>
<evidence type="ECO:0000256" key="1">
    <source>
        <dbReference type="ARBA" id="ARBA00008027"/>
    </source>
</evidence>
<dbReference type="InterPro" id="IPR007415">
    <property type="entry name" value="Nitrogenase_MoFe_mat_NifZ"/>
</dbReference>
<dbReference type="Pfam" id="PF04319">
    <property type="entry name" value="NifZ"/>
    <property type="match status" value="1"/>
</dbReference>
<accession>W9H037</accession>
<dbReference type="PATRIC" id="fig|1385369.3.peg.3606"/>
<dbReference type="STRING" id="1385369.N825_07050"/>
<evidence type="ECO:0000313" key="4">
    <source>
        <dbReference type="Proteomes" id="UP000019486"/>
    </source>
</evidence>
<dbReference type="GO" id="GO:0009399">
    <property type="term" value="P:nitrogen fixation"/>
    <property type="evidence" value="ECO:0007669"/>
    <property type="project" value="InterPro"/>
</dbReference>
<evidence type="ECO:0000256" key="2">
    <source>
        <dbReference type="ARBA" id="ARBA00023231"/>
    </source>
</evidence>
<sequence length="127" mass="13537">MTDRKTTIETGPDDISEIEVIDVSVEEEEAVNLAGFAPPREPKYEWGIAVKALVDLLNDGSHPDTPVGGLLVVKDTVGEIVRVGYAPEANNLPVYLVEFPGGKLIGCLEEEIIPVLGVRSAAPGRMG</sequence>
<dbReference type="Proteomes" id="UP000019486">
    <property type="component" value="Unassembled WGS sequence"/>
</dbReference>